<evidence type="ECO:0000259" key="5">
    <source>
        <dbReference type="PROSITE" id="PS50931"/>
    </source>
</evidence>
<comment type="similarity">
    <text evidence="1">Belongs to the LysR transcriptional regulatory family.</text>
</comment>
<dbReference type="Gene3D" id="1.10.10.10">
    <property type="entry name" value="Winged helix-like DNA-binding domain superfamily/Winged helix DNA-binding domain"/>
    <property type="match status" value="1"/>
</dbReference>
<evidence type="ECO:0000256" key="1">
    <source>
        <dbReference type="ARBA" id="ARBA00009437"/>
    </source>
</evidence>
<dbReference type="SUPFAM" id="SSF53850">
    <property type="entry name" value="Periplasmic binding protein-like II"/>
    <property type="match status" value="1"/>
</dbReference>
<dbReference type="GO" id="GO:0043565">
    <property type="term" value="F:sequence-specific DNA binding"/>
    <property type="evidence" value="ECO:0007669"/>
    <property type="project" value="TreeGrafter"/>
</dbReference>
<dbReference type="Gene3D" id="3.40.190.290">
    <property type="match status" value="1"/>
</dbReference>
<reference evidence="6 7" key="1">
    <citation type="submission" date="2019-06" db="EMBL/GenBank/DDBJ databases">
        <authorList>
            <person name="Livingstone P."/>
            <person name="Whitworth D."/>
        </authorList>
    </citation>
    <scope>NUCLEOTIDE SEQUENCE [LARGE SCALE GENOMIC DNA]</scope>
    <source>
        <strain evidence="6 7">AM401</strain>
    </source>
</reference>
<dbReference type="PROSITE" id="PS50931">
    <property type="entry name" value="HTH_LYSR"/>
    <property type="match status" value="1"/>
</dbReference>
<dbReference type="EMBL" id="VIFM01000092">
    <property type="protein sequence ID" value="TQF13672.1"/>
    <property type="molecule type" value="Genomic_DNA"/>
</dbReference>
<evidence type="ECO:0000256" key="4">
    <source>
        <dbReference type="ARBA" id="ARBA00023163"/>
    </source>
</evidence>
<protein>
    <submittedName>
        <fullName evidence="6">LysR family transcriptional regulator</fullName>
    </submittedName>
</protein>
<feature type="domain" description="HTH lysR-type" evidence="5">
    <location>
        <begin position="12"/>
        <end position="64"/>
    </location>
</feature>
<comment type="caution">
    <text evidence="6">The sequence shown here is derived from an EMBL/GenBank/DDBJ whole genome shotgun (WGS) entry which is preliminary data.</text>
</comment>
<keyword evidence="3" id="KW-0238">DNA-binding</keyword>
<keyword evidence="4" id="KW-0804">Transcription</keyword>
<dbReference type="InterPro" id="IPR058163">
    <property type="entry name" value="LysR-type_TF_proteobact-type"/>
</dbReference>
<dbReference type="InterPro" id="IPR036388">
    <property type="entry name" value="WH-like_DNA-bd_sf"/>
</dbReference>
<keyword evidence="2" id="KW-0805">Transcription regulation</keyword>
<dbReference type="OrthoDB" id="5416547at2"/>
<dbReference type="GO" id="GO:0006351">
    <property type="term" value="P:DNA-templated transcription"/>
    <property type="evidence" value="ECO:0007669"/>
    <property type="project" value="TreeGrafter"/>
</dbReference>
<dbReference type="GO" id="GO:0003700">
    <property type="term" value="F:DNA-binding transcription factor activity"/>
    <property type="evidence" value="ECO:0007669"/>
    <property type="project" value="InterPro"/>
</dbReference>
<dbReference type="InterPro" id="IPR036390">
    <property type="entry name" value="WH_DNA-bd_sf"/>
</dbReference>
<proteinExistence type="inferred from homology"/>
<dbReference type="Proteomes" id="UP000315369">
    <property type="component" value="Unassembled WGS sequence"/>
</dbReference>
<accession>A0A540WXE4</accession>
<dbReference type="Pfam" id="PF00126">
    <property type="entry name" value="HTH_1"/>
    <property type="match status" value="1"/>
</dbReference>
<dbReference type="InterPro" id="IPR000847">
    <property type="entry name" value="LysR_HTH_N"/>
</dbReference>
<gene>
    <name evidence="6" type="ORF">FJV41_22695</name>
</gene>
<dbReference type="InterPro" id="IPR005119">
    <property type="entry name" value="LysR_subst-bd"/>
</dbReference>
<dbReference type="RefSeq" id="WP_141644619.1">
    <property type="nucleotide sequence ID" value="NZ_VIFM01000092.1"/>
</dbReference>
<evidence type="ECO:0000256" key="3">
    <source>
        <dbReference type="ARBA" id="ARBA00023125"/>
    </source>
</evidence>
<organism evidence="6 7">
    <name type="scientific">Myxococcus llanfairpwllgwyngyllgogerychwyrndrobwllllantysiliogogogochensis</name>
    <dbReference type="NCBI Taxonomy" id="2590453"/>
    <lineage>
        <taxon>Bacteria</taxon>
        <taxon>Pseudomonadati</taxon>
        <taxon>Myxococcota</taxon>
        <taxon>Myxococcia</taxon>
        <taxon>Myxococcales</taxon>
        <taxon>Cystobacterineae</taxon>
        <taxon>Myxococcaceae</taxon>
        <taxon>Myxococcus</taxon>
    </lineage>
</organism>
<dbReference type="AlphaFoldDB" id="A0A540WXE4"/>
<evidence type="ECO:0000313" key="7">
    <source>
        <dbReference type="Proteomes" id="UP000315369"/>
    </source>
</evidence>
<evidence type="ECO:0000313" key="6">
    <source>
        <dbReference type="EMBL" id="TQF13672.1"/>
    </source>
</evidence>
<sequence>MARLDVNRFGEMEVFVKVVELGGFSAAARAFRMTPSAVSKLVARLEQRLGARLVNRSTRALQLTPEGCGFYERSVRILGELDEAERGAAASDEPSGRLRINTNPAFGRCILIPLLPGFFARYPSVTVDLTLTDKLIDLLDDRTDVAIRHGQLKDSQLTARRLGETRMVIVGSPDYLKRQGVPKTPGELASHNRLGFSYARAIEGWPLTESSSQLSLSPVGNIQASDGEALRQLVLAGVGLARLARFQVKDDLDEGRLVAVLEEHNPGDTEVIHALFLSQGGHLPARVRAFVDHLTTHVRLP</sequence>
<dbReference type="FunFam" id="3.40.190.290:FF:000001">
    <property type="entry name" value="Transcriptional regulator, LysR family"/>
    <property type="match status" value="1"/>
</dbReference>
<dbReference type="SUPFAM" id="SSF46785">
    <property type="entry name" value="Winged helix' DNA-binding domain"/>
    <property type="match status" value="1"/>
</dbReference>
<dbReference type="PANTHER" id="PTHR30537:SF71">
    <property type="entry name" value="TRANSCRIPTIONAL REGULATORY PROTEIN"/>
    <property type="match status" value="1"/>
</dbReference>
<name>A0A540WXE4_9BACT</name>
<keyword evidence="7" id="KW-1185">Reference proteome</keyword>
<dbReference type="Pfam" id="PF03466">
    <property type="entry name" value="LysR_substrate"/>
    <property type="match status" value="1"/>
</dbReference>
<dbReference type="FunFam" id="1.10.10.10:FF:000001">
    <property type="entry name" value="LysR family transcriptional regulator"/>
    <property type="match status" value="1"/>
</dbReference>
<evidence type="ECO:0000256" key="2">
    <source>
        <dbReference type="ARBA" id="ARBA00023015"/>
    </source>
</evidence>
<dbReference type="PANTHER" id="PTHR30537">
    <property type="entry name" value="HTH-TYPE TRANSCRIPTIONAL REGULATOR"/>
    <property type="match status" value="1"/>
</dbReference>